<dbReference type="Proteomes" id="UP000235005">
    <property type="component" value="Unassembled WGS sequence"/>
</dbReference>
<comment type="caution">
    <text evidence="2">The sequence shown here is derived from an EMBL/GenBank/DDBJ whole genome shotgun (WGS) entry which is preliminary data.</text>
</comment>
<evidence type="ECO:0000313" key="2">
    <source>
        <dbReference type="EMBL" id="PLW68444.1"/>
    </source>
</evidence>
<dbReference type="EMBL" id="PKUS01000014">
    <property type="protein sequence ID" value="PLW68444.1"/>
    <property type="molecule type" value="Genomic_DNA"/>
</dbReference>
<protein>
    <recommendedName>
        <fullName evidence="4">DUF3108 domain-containing protein</fullName>
    </recommendedName>
</protein>
<evidence type="ECO:0000256" key="1">
    <source>
        <dbReference type="SAM" id="SignalP"/>
    </source>
</evidence>
<sequence>MKTHYLAVALLSLSVTYAGDLKAATAAACFNARLVQQGVVVEQRYRTVDKFGGGKTISNSTQTLVGREKFKGKNALLARAEIKVTQGGVTTVVHSDSYILVQKSKKRVRSLGGVGQSFQNGIDQGTAEITFNPPQLFRYDVSPGQRHTQKFTITTKARGSLGGGTSSMKQTVTRKYLGRQTIKVPVGRRTTCKFKVVTTVRQFLVSSKIVSTEWYDVKSGMLIKESGGGSTTVLLKGSIDGVKI</sequence>
<dbReference type="Gene3D" id="2.40.360.20">
    <property type="match status" value="1"/>
</dbReference>
<reference evidence="2 3" key="1">
    <citation type="submission" date="2018-01" db="EMBL/GenBank/DDBJ databases">
        <title>The draft genome sequence of Halioglobus lutimaris HF004.</title>
        <authorList>
            <person name="Du Z.-J."/>
            <person name="Shi M.-J."/>
        </authorList>
    </citation>
    <scope>NUCLEOTIDE SEQUENCE [LARGE SCALE GENOMIC DNA]</scope>
    <source>
        <strain evidence="2 3">HF004</strain>
    </source>
</reference>
<dbReference type="AlphaFoldDB" id="A0A2N5X1S0"/>
<evidence type="ECO:0000313" key="3">
    <source>
        <dbReference type="Proteomes" id="UP000235005"/>
    </source>
</evidence>
<keyword evidence="3" id="KW-1185">Reference proteome</keyword>
<keyword evidence="1" id="KW-0732">Signal</keyword>
<organism evidence="2 3">
    <name type="scientific">Pseudohalioglobus lutimaris</name>
    <dbReference type="NCBI Taxonomy" id="1737061"/>
    <lineage>
        <taxon>Bacteria</taxon>
        <taxon>Pseudomonadati</taxon>
        <taxon>Pseudomonadota</taxon>
        <taxon>Gammaproteobacteria</taxon>
        <taxon>Cellvibrionales</taxon>
        <taxon>Halieaceae</taxon>
        <taxon>Pseudohalioglobus</taxon>
    </lineage>
</organism>
<dbReference type="RefSeq" id="WP_101518224.1">
    <property type="nucleotide sequence ID" value="NZ_PKUS01000014.1"/>
</dbReference>
<feature type="signal peptide" evidence="1">
    <location>
        <begin position="1"/>
        <end position="18"/>
    </location>
</feature>
<accession>A0A2N5X1S0</accession>
<feature type="chain" id="PRO_5014639689" description="DUF3108 domain-containing protein" evidence="1">
    <location>
        <begin position="19"/>
        <end position="244"/>
    </location>
</feature>
<proteinExistence type="predicted"/>
<evidence type="ECO:0008006" key="4">
    <source>
        <dbReference type="Google" id="ProtNLM"/>
    </source>
</evidence>
<gene>
    <name evidence="2" type="ORF">C0039_12395</name>
</gene>
<name>A0A2N5X1S0_9GAMM</name>